<keyword evidence="9" id="KW-0479">Metal-binding</keyword>
<evidence type="ECO:0000256" key="13">
    <source>
        <dbReference type="ARBA" id="ARBA00022840"/>
    </source>
</evidence>
<dbReference type="Proteomes" id="UP000007110">
    <property type="component" value="Unassembled WGS sequence"/>
</dbReference>
<feature type="compositionally biased region" description="Basic and acidic residues" evidence="17">
    <location>
        <begin position="66"/>
        <end position="83"/>
    </location>
</feature>
<dbReference type="PRINTS" id="PR00633">
    <property type="entry name" value="RCCNDNSATION"/>
</dbReference>
<feature type="compositionally biased region" description="Polar residues" evidence="17">
    <location>
        <begin position="1209"/>
        <end position="1218"/>
    </location>
</feature>
<feature type="compositionally biased region" description="Low complexity" evidence="17">
    <location>
        <begin position="1051"/>
        <end position="1062"/>
    </location>
</feature>
<dbReference type="FunFam" id="1.10.510.10:FF:000262">
    <property type="entry name" value="Serine/threonine-protein kinase Nek8"/>
    <property type="match status" value="1"/>
</dbReference>
<dbReference type="EC" id="2.7.11.1" evidence="4"/>
<dbReference type="PANTHER" id="PTHR44535">
    <property type="entry name" value="PROTEIN CBG16200"/>
    <property type="match status" value="1"/>
</dbReference>
<evidence type="ECO:0000256" key="14">
    <source>
        <dbReference type="ARBA" id="ARBA00022842"/>
    </source>
</evidence>
<feature type="region of interest" description="Disordered" evidence="17">
    <location>
        <begin position="1104"/>
        <end position="1137"/>
    </location>
</feature>
<dbReference type="InterPro" id="IPR051997">
    <property type="entry name" value="STK_NEK"/>
</dbReference>
<dbReference type="InterPro" id="IPR011009">
    <property type="entry name" value="Kinase-like_dom_sf"/>
</dbReference>
<comment type="similarity">
    <text evidence="3">Belongs to the protein kinase superfamily. NEK Ser/Thr protein kinase family. NIMA subfamily.</text>
</comment>
<dbReference type="InterPro" id="IPR017441">
    <property type="entry name" value="Protein_kinase_ATP_BS"/>
</dbReference>
<evidence type="ECO:0000313" key="20">
    <source>
        <dbReference type="Proteomes" id="UP000007110"/>
    </source>
</evidence>
<keyword evidence="11 16" id="KW-0547">Nucleotide-binding</keyword>
<evidence type="ECO:0000256" key="3">
    <source>
        <dbReference type="ARBA" id="ARBA00010886"/>
    </source>
</evidence>
<feature type="repeat" description="RCC1" evidence="15">
    <location>
        <begin position="655"/>
        <end position="706"/>
    </location>
</feature>
<evidence type="ECO:0000256" key="8">
    <source>
        <dbReference type="ARBA" id="ARBA00022679"/>
    </source>
</evidence>
<feature type="repeat" description="RCC1" evidence="15">
    <location>
        <begin position="603"/>
        <end position="654"/>
    </location>
</feature>
<feature type="region of interest" description="Disordered" evidence="17">
    <location>
        <begin position="1394"/>
        <end position="1421"/>
    </location>
</feature>
<keyword evidence="5" id="KW-0963">Cytoplasm</keyword>
<sequence>MSERSRNDSSSSHSNQKSESTRGDRLSSQSNSNASISQSKKNQFDPGGLKKDDGMDQVKSNLPLDKTPEEKGKTNETIEDSHGKNSQPVRLLLVSNKIKNHGPVVNAVLPHVKLVQYKYETVKLETIKSDISQALDGKMAASIACVLHTKPGTILLCSSGDCREVLTSGNGSDNCSNVKDFFKYLTSNHLDITAIGARIDFLACSALRPPEIGKLVPLFESVTQVPVGISKEILGTDIQMKSNPNSFHCVGEMYFEVEKLKNWSPQPQKLAGFERIRTVGKGAYGAAVLYRKRDDDSLVILKEINMHELNANERQMALNEIRVLSMLDHPNIISYYDSFEEEGTLMIEMEYADGGTLAEYLASNQGKSEMEEREILIMFQQMVSGIRHVHDHMILHRDLKTANIFLTKEGVVKIGDFGISKVLSSNNPGANTVLGTPYYISPEICEGKPYNGKSDIWALGCILYEMACRQKTFEGTNLPALVNKIMKGQFTPVKGNFSQEFKSLVQDMLQREPEYRPSANALDFNHIPVLMEKFIDLTTDVDDELAASTDSSHRKRTRSVLYQIDTSLPGIPPIPFKIELPTILKIRQVAVSRTHIALVTYERVVYSWGEGSKGQLGHGDLDPRNVPTSVEALKGKSITRVACGAGFSVFGSDNGIVMTCGDGSTGCLGHGDYHSASRPRLIETLLSVDVTSISCGPEHVVGVGVDGEIFAWGKGKDGRLGLGDEEDFCEPMEVTLRDPVFIQEVKCGVDGTMFLTDMGCLLACGSNAYNKLGLNHRQGFLASMKNMFTKTEVEGRKVPTAVKALSKFRVLDMVVGPHHSAVVVEPGLVYMFGKNQHGQLGFGNTKPREAPAQVQTMADKLISTVACGEDYTVAGAMDNFLYLWGKGWLTSDPGNDSTQSSLELSQPKGQEANNGHRSLGSTGSLKIPMDVIMESTKDDVEKADSSSPTEDSSTLSAATTPRAEVGSGGGNRRHMTSATSQMSIDSVERSELFLQPTPILKLGSEGNDESYELSLSQVFCQGENIFVQLETSCPLPRKKSKRKRRNFLRKLSNNSLLNSANSTGQPSNLSNDAGDEYTSSETSELDTQGNIPTWLQKELKESLDAAVDENDADDSEEDGLNGGHSEETNAKEDEKGVKHVAHLNAKDIKAYFRALKADQSRKPDQITRRDSNTKRGYDGQNIPVLVKKASGEMQVITSPESGVDFNTGDPMSSDSGSELRQPKDRIPEEATKQGKKFAYVATAAMHASKVSPYKQQKPPVPGVQRQLNRLRMARGRARTSSWTIEGLLKDNPKKPGEGIKELKLQQELQRLQEEKEKTEAQLRKLEDEKKRQTEEIEEKANQAAKEREQILKGEINLLRNELVDQSHKMADNNKMMINLQEQLMNLQSEQLRLSAREKRATSSVMPRGKPSSTQSKICTLS</sequence>
<dbReference type="InterPro" id="IPR000408">
    <property type="entry name" value="Reg_chr_condens"/>
</dbReference>
<dbReference type="RefSeq" id="XP_030856389.1">
    <property type="nucleotide sequence ID" value="XM_031000529.1"/>
</dbReference>
<dbReference type="GO" id="GO:0046872">
    <property type="term" value="F:metal ion binding"/>
    <property type="evidence" value="ECO:0007669"/>
    <property type="project" value="UniProtKB-KW"/>
</dbReference>
<feature type="repeat" description="RCC1" evidence="15">
    <location>
        <begin position="707"/>
        <end position="758"/>
    </location>
</feature>
<feature type="compositionally biased region" description="Polar residues" evidence="17">
    <location>
        <begin position="894"/>
        <end position="924"/>
    </location>
</feature>
<feature type="repeat" description="RCC1" evidence="15">
    <location>
        <begin position="759"/>
        <end position="826"/>
    </location>
</feature>
<feature type="compositionally biased region" description="Polar residues" evidence="17">
    <location>
        <begin position="1063"/>
        <end position="1091"/>
    </location>
</feature>
<dbReference type="Gene3D" id="1.10.510.10">
    <property type="entry name" value="Transferase(Phosphotransferase) domain 1"/>
    <property type="match status" value="1"/>
</dbReference>
<evidence type="ECO:0000256" key="1">
    <source>
        <dbReference type="ARBA" id="ARBA00001946"/>
    </source>
</evidence>
<dbReference type="GO" id="GO:0005524">
    <property type="term" value="F:ATP binding"/>
    <property type="evidence" value="ECO:0007669"/>
    <property type="project" value="UniProtKB-UniRule"/>
</dbReference>
<keyword evidence="12" id="KW-0418">Kinase</keyword>
<reference evidence="19" key="2">
    <citation type="submission" date="2021-01" db="UniProtKB">
        <authorList>
            <consortium name="EnsemblMetazoa"/>
        </authorList>
    </citation>
    <scope>IDENTIFICATION</scope>
</reference>
<dbReference type="SUPFAM" id="SSF50985">
    <property type="entry name" value="RCC1/BLIP-II"/>
    <property type="match status" value="1"/>
</dbReference>
<feature type="compositionally biased region" description="Low complexity" evidence="17">
    <location>
        <begin position="945"/>
        <end position="956"/>
    </location>
</feature>
<dbReference type="OMA" id="RQVSCDK"/>
<evidence type="ECO:0000256" key="6">
    <source>
        <dbReference type="ARBA" id="ARBA00022527"/>
    </source>
</evidence>
<dbReference type="PROSITE" id="PS50012">
    <property type="entry name" value="RCC1_3"/>
    <property type="match status" value="5"/>
</dbReference>
<feature type="region of interest" description="Disordered" evidence="17">
    <location>
        <begin position="894"/>
        <end position="984"/>
    </location>
</feature>
<evidence type="ECO:0000256" key="12">
    <source>
        <dbReference type="ARBA" id="ARBA00022777"/>
    </source>
</evidence>
<evidence type="ECO:0000256" key="17">
    <source>
        <dbReference type="SAM" id="MobiDB-lite"/>
    </source>
</evidence>
<dbReference type="CDD" id="cd08215">
    <property type="entry name" value="STKc_Nek"/>
    <property type="match status" value="1"/>
</dbReference>
<dbReference type="InterPro" id="IPR000719">
    <property type="entry name" value="Prot_kinase_dom"/>
</dbReference>
<accession>A0A7M7PUB3</accession>
<feature type="binding site" evidence="16">
    <location>
        <position position="302"/>
    </location>
    <ligand>
        <name>ATP</name>
        <dbReference type="ChEBI" id="CHEBI:30616"/>
    </ligand>
</feature>
<feature type="region of interest" description="Disordered" evidence="17">
    <location>
        <begin position="1156"/>
        <end position="1180"/>
    </location>
</feature>
<dbReference type="FunFam" id="2.130.10.30:FF:000097">
    <property type="match status" value="1"/>
</dbReference>
<evidence type="ECO:0000256" key="5">
    <source>
        <dbReference type="ARBA" id="ARBA00022490"/>
    </source>
</evidence>
<dbReference type="InterPro" id="IPR009091">
    <property type="entry name" value="RCC1/BLIP-II"/>
</dbReference>
<name>A0A7M7PUB3_STRPU</name>
<comment type="subcellular location">
    <subcellularLocation>
        <location evidence="2">Cytoplasm</location>
    </subcellularLocation>
</comment>
<dbReference type="FunFam" id="3.30.200.20:FF:000097">
    <property type="entry name" value="Probable serine/threonine-protein kinase nek1"/>
    <property type="match status" value="1"/>
</dbReference>
<dbReference type="Gene3D" id="2.130.10.30">
    <property type="entry name" value="Regulator of chromosome condensation 1/beta-lactamase-inhibitor protein II"/>
    <property type="match status" value="1"/>
</dbReference>
<dbReference type="GO" id="GO:0005737">
    <property type="term" value="C:cytoplasm"/>
    <property type="evidence" value="ECO:0007669"/>
    <property type="project" value="UniProtKB-SubCell"/>
</dbReference>
<comment type="cofactor">
    <cofactor evidence="1">
        <name>Mg(2+)</name>
        <dbReference type="ChEBI" id="CHEBI:18420"/>
    </cofactor>
</comment>
<proteinExistence type="inferred from homology"/>
<feature type="compositionally biased region" description="Basic and acidic residues" evidence="17">
    <location>
        <begin position="1124"/>
        <end position="1137"/>
    </location>
</feature>
<evidence type="ECO:0000256" key="9">
    <source>
        <dbReference type="ARBA" id="ARBA00022723"/>
    </source>
</evidence>
<keyword evidence="20" id="KW-1185">Reference proteome</keyword>
<feature type="compositionally biased region" description="Polar residues" evidence="17">
    <location>
        <begin position="1410"/>
        <end position="1421"/>
    </location>
</feature>
<evidence type="ECO:0000256" key="11">
    <source>
        <dbReference type="ARBA" id="ARBA00022741"/>
    </source>
</evidence>
<dbReference type="Pfam" id="PF25390">
    <property type="entry name" value="WD40_RLD"/>
    <property type="match status" value="1"/>
</dbReference>
<dbReference type="SUPFAM" id="SSF56112">
    <property type="entry name" value="Protein kinase-like (PK-like)"/>
    <property type="match status" value="1"/>
</dbReference>
<dbReference type="InParanoid" id="A0A7M7PUB3"/>
<dbReference type="SMART" id="SM00220">
    <property type="entry name" value="S_TKc"/>
    <property type="match status" value="1"/>
</dbReference>
<dbReference type="PROSITE" id="PS00108">
    <property type="entry name" value="PROTEIN_KINASE_ST"/>
    <property type="match status" value="1"/>
</dbReference>
<feature type="compositionally biased region" description="Basic and acidic residues" evidence="17">
    <location>
        <begin position="935"/>
        <end position="944"/>
    </location>
</feature>
<keyword evidence="13 16" id="KW-0067">ATP-binding</keyword>
<feature type="region of interest" description="Disordered" evidence="17">
    <location>
        <begin position="1199"/>
        <end position="1232"/>
    </location>
</feature>
<feature type="repeat" description="RCC1" evidence="15">
    <location>
        <begin position="827"/>
        <end position="878"/>
    </location>
</feature>
<dbReference type="EnsemblMetazoa" id="XM_031000529">
    <property type="protein sequence ID" value="XP_030856389"/>
    <property type="gene ID" value="LOC100892600"/>
</dbReference>
<dbReference type="KEGG" id="spu:100892600"/>
<evidence type="ECO:0000259" key="18">
    <source>
        <dbReference type="PROSITE" id="PS50011"/>
    </source>
</evidence>
<evidence type="ECO:0000256" key="4">
    <source>
        <dbReference type="ARBA" id="ARBA00012513"/>
    </source>
</evidence>
<keyword evidence="14" id="KW-0460">Magnesium</keyword>
<organism evidence="19 20">
    <name type="scientific">Strongylocentrotus purpuratus</name>
    <name type="common">Purple sea urchin</name>
    <dbReference type="NCBI Taxonomy" id="7668"/>
    <lineage>
        <taxon>Eukaryota</taxon>
        <taxon>Metazoa</taxon>
        <taxon>Echinodermata</taxon>
        <taxon>Eleutherozoa</taxon>
        <taxon>Echinozoa</taxon>
        <taxon>Echinoidea</taxon>
        <taxon>Euechinoidea</taxon>
        <taxon>Echinacea</taxon>
        <taxon>Camarodonta</taxon>
        <taxon>Echinidea</taxon>
        <taxon>Strongylocentrotidae</taxon>
        <taxon>Strongylocentrotus</taxon>
    </lineage>
</organism>
<dbReference type="InterPro" id="IPR008271">
    <property type="entry name" value="Ser/Thr_kinase_AS"/>
</dbReference>
<dbReference type="PROSITE" id="PS00107">
    <property type="entry name" value="PROTEIN_KINASE_ATP"/>
    <property type="match status" value="1"/>
</dbReference>
<feature type="region of interest" description="Disordered" evidence="17">
    <location>
        <begin position="1"/>
        <end position="85"/>
    </location>
</feature>
<evidence type="ECO:0000256" key="16">
    <source>
        <dbReference type="PROSITE-ProRule" id="PRU10141"/>
    </source>
</evidence>
<reference evidence="20" key="1">
    <citation type="submission" date="2015-02" db="EMBL/GenBank/DDBJ databases">
        <title>Genome sequencing for Strongylocentrotus purpuratus.</title>
        <authorList>
            <person name="Murali S."/>
            <person name="Liu Y."/>
            <person name="Vee V."/>
            <person name="English A."/>
            <person name="Wang M."/>
            <person name="Skinner E."/>
            <person name="Han Y."/>
            <person name="Muzny D.M."/>
            <person name="Worley K.C."/>
            <person name="Gibbs R.A."/>
        </authorList>
    </citation>
    <scope>NUCLEOTIDE SEQUENCE</scope>
</reference>
<keyword evidence="10" id="KW-0677">Repeat</keyword>
<evidence type="ECO:0000256" key="7">
    <source>
        <dbReference type="ARBA" id="ARBA00022553"/>
    </source>
</evidence>
<feature type="compositionally biased region" description="Basic and acidic residues" evidence="17">
    <location>
        <begin position="1220"/>
        <end position="1232"/>
    </location>
</feature>
<feature type="region of interest" description="Disordered" evidence="17">
    <location>
        <begin position="1051"/>
        <end position="1091"/>
    </location>
</feature>
<feature type="compositionally biased region" description="Low complexity" evidence="17">
    <location>
        <begin position="8"/>
        <end position="18"/>
    </location>
</feature>
<keyword evidence="8" id="KW-0808">Transferase</keyword>
<keyword evidence="7" id="KW-0597">Phosphoprotein</keyword>
<dbReference type="GO" id="GO:0004674">
    <property type="term" value="F:protein serine/threonine kinase activity"/>
    <property type="evidence" value="ECO:0007669"/>
    <property type="project" value="UniProtKB-KW"/>
</dbReference>
<evidence type="ECO:0000256" key="2">
    <source>
        <dbReference type="ARBA" id="ARBA00004496"/>
    </source>
</evidence>
<dbReference type="PANTHER" id="PTHR44535:SF5">
    <property type="entry name" value="PROTEIN KINASE DOMAIN-CONTAINING PROTEIN"/>
    <property type="match status" value="1"/>
</dbReference>
<dbReference type="GeneID" id="100892600"/>
<dbReference type="InterPro" id="IPR058923">
    <property type="entry name" value="RCC1-like_dom"/>
</dbReference>
<evidence type="ECO:0000313" key="19">
    <source>
        <dbReference type="EnsemblMetazoa" id="XP_030856389"/>
    </source>
</evidence>
<dbReference type="OrthoDB" id="248923at2759"/>
<evidence type="ECO:0000256" key="10">
    <source>
        <dbReference type="ARBA" id="ARBA00022737"/>
    </source>
</evidence>
<keyword evidence="6" id="KW-0723">Serine/threonine-protein kinase</keyword>
<feature type="region of interest" description="Disordered" evidence="17">
    <location>
        <begin position="1315"/>
        <end position="1345"/>
    </location>
</feature>
<feature type="compositionally biased region" description="Low complexity" evidence="17">
    <location>
        <begin position="27"/>
        <end position="41"/>
    </location>
</feature>
<evidence type="ECO:0000256" key="15">
    <source>
        <dbReference type="PROSITE-ProRule" id="PRU00235"/>
    </source>
</evidence>
<protein>
    <recommendedName>
        <fullName evidence="4">non-specific serine/threonine protein kinase</fullName>
        <ecNumber evidence="4">2.7.11.1</ecNumber>
    </recommendedName>
</protein>
<feature type="domain" description="Protein kinase" evidence="18">
    <location>
        <begin position="273"/>
        <end position="529"/>
    </location>
</feature>
<dbReference type="Pfam" id="PF00069">
    <property type="entry name" value="Pkinase"/>
    <property type="match status" value="1"/>
</dbReference>
<dbReference type="Gene3D" id="3.30.200.20">
    <property type="entry name" value="Phosphorylase Kinase, domain 1"/>
    <property type="match status" value="1"/>
</dbReference>
<feature type="compositionally biased region" description="Basic and acidic residues" evidence="17">
    <location>
        <begin position="1156"/>
        <end position="1177"/>
    </location>
</feature>
<dbReference type="PROSITE" id="PS50011">
    <property type="entry name" value="PROTEIN_KINASE_DOM"/>
    <property type="match status" value="1"/>
</dbReference>
<feature type="compositionally biased region" description="Acidic residues" evidence="17">
    <location>
        <begin position="1106"/>
        <end position="1119"/>
    </location>
</feature>